<proteinExistence type="predicted"/>
<dbReference type="Proteomes" id="UP001167871">
    <property type="component" value="Unassembled WGS sequence"/>
</dbReference>
<gene>
    <name evidence="1" type="ORF">QVO10_09310</name>
</gene>
<accession>A0ABT7X6R1</accession>
<reference evidence="1" key="2">
    <citation type="submission" date="2024-05" db="EMBL/GenBank/DDBJ databases">
        <title>Identification and characterization of horizontal gene transfer across gut microbiota members of farm animals based on homology search.</title>
        <authorList>
            <person name="Schwarzerova J."/>
            <person name="Nykrynova M."/>
            <person name="Jureckova K."/>
            <person name="Cejkova D."/>
            <person name="Rychlik I."/>
        </authorList>
    </citation>
    <scope>NUCLEOTIDE SEQUENCE</scope>
    <source>
        <strain evidence="1">84_SSukc20</strain>
    </source>
</reference>
<evidence type="ECO:0000313" key="2">
    <source>
        <dbReference type="Proteomes" id="UP001167871"/>
    </source>
</evidence>
<reference evidence="1" key="1">
    <citation type="submission" date="2023-06" db="EMBL/GenBank/DDBJ databases">
        <authorList>
            <person name="Zeman M."/>
            <person name="Kubasova T."/>
            <person name="Jahodarova E."/>
            <person name="Nykrynova M."/>
            <person name="Rychlik I."/>
        </authorList>
    </citation>
    <scope>NUCLEOTIDE SEQUENCE</scope>
    <source>
        <strain evidence="1">84_SSukc20</strain>
    </source>
</reference>
<protein>
    <submittedName>
        <fullName evidence="1">Uncharacterized protein</fullName>
    </submittedName>
</protein>
<keyword evidence="2" id="KW-1185">Reference proteome</keyword>
<evidence type="ECO:0000313" key="1">
    <source>
        <dbReference type="EMBL" id="MDN0049578.1"/>
    </source>
</evidence>
<sequence>MPQDREDVHSTEAVRNVLSNAQIHTAHGITPSPVADNFCQLLFNPD</sequence>
<comment type="caution">
    <text evidence="1">The sequence shown here is derived from an EMBL/GenBank/DDBJ whole genome shotgun (WGS) entry which is preliminary data.</text>
</comment>
<name>A0ABT7X6R1_9BACE</name>
<organism evidence="1 2">
    <name type="scientific">Bacteroides gallinaceum</name>
    <dbReference type="NCBI Taxonomy" id="1462571"/>
    <lineage>
        <taxon>Bacteria</taxon>
        <taxon>Pseudomonadati</taxon>
        <taxon>Bacteroidota</taxon>
        <taxon>Bacteroidia</taxon>
        <taxon>Bacteroidales</taxon>
        <taxon>Bacteroidaceae</taxon>
        <taxon>Bacteroides</taxon>
    </lineage>
</organism>
<dbReference type="EMBL" id="JAUEII010000018">
    <property type="protein sequence ID" value="MDN0049578.1"/>
    <property type="molecule type" value="Genomic_DNA"/>
</dbReference>
<dbReference type="RefSeq" id="WP_162614446.1">
    <property type="nucleotide sequence ID" value="NZ_JACJJF010000020.1"/>
</dbReference>